<dbReference type="AlphaFoldDB" id="A0AAE5TKV9"/>
<comment type="caution">
    <text evidence="1">The sequence shown here is derived from an EMBL/GenBank/DDBJ whole genome shotgun (WGS) entry which is preliminary data.</text>
</comment>
<name>A0AAE5TKV9_AVIPA</name>
<evidence type="ECO:0000313" key="1">
    <source>
        <dbReference type="EMBL" id="PXZ39524.1"/>
    </source>
</evidence>
<gene>
    <name evidence="1" type="ORF">DM482_04210</name>
</gene>
<dbReference type="Proteomes" id="UP000247594">
    <property type="component" value="Unassembled WGS sequence"/>
</dbReference>
<protein>
    <submittedName>
        <fullName evidence="1">Uncharacterized protein</fullName>
    </submittedName>
</protein>
<dbReference type="RefSeq" id="WP_110478748.1">
    <property type="nucleotide sequence ID" value="NZ_CP104917.1"/>
</dbReference>
<proteinExistence type="predicted"/>
<sequence length="59" mass="7183">MWKPSKSDYEKVKKLLKVHTLLPEEEEQLHEIQYAYENPVEIDWVYRATLMALEEKYKA</sequence>
<reference evidence="1 2" key="1">
    <citation type="submission" date="2018-06" db="EMBL/GenBank/DDBJ databases">
        <authorList>
            <person name="Teymurazov M."/>
            <person name="Kislichkina A."/>
            <person name="Abaymova A."/>
            <person name="Mukhina T."/>
            <person name="Mayskaya N."/>
            <person name="Svetoch E."/>
            <person name="Bogun A."/>
        </authorList>
    </citation>
    <scope>NUCLEOTIDE SEQUENCE [LARGE SCALE GENOMIC DNA]</scope>
    <source>
        <strain evidence="1 2">SCPM-O-B-8406</strain>
    </source>
</reference>
<accession>A0AAE5TKV9</accession>
<dbReference type="EMBL" id="QJPJ01000005">
    <property type="protein sequence ID" value="PXZ39524.1"/>
    <property type="molecule type" value="Genomic_DNA"/>
</dbReference>
<organism evidence="1 2">
    <name type="scientific">Avibacterium paragallinarum</name>
    <name type="common">Haemophilus gallinarum</name>
    <dbReference type="NCBI Taxonomy" id="728"/>
    <lineage>
        <taxon>Bacteria</taxon>
        <taxon>Pseudomonadati</taxon>
        <taxon>Pseudomonadota</taxon>
        <taxon>Gammaproteobacteria</taxon>
        <taxon>Pasteurellales</taxon>
        <taxon>Pasteurellaceae</taxon>
        <taxon>Avibacterium</taxon>
    </lineage>
</organism>
<evidence type="ECO:0000313" key="2">
    <source>
        <dbReference type="Proteomes" id="UP000247594"/>
    </source>
</evidence>